<name>M5FNI6_DACPD</name>
<accession>M5FNI6</accession>
<dbReference type="AlphaFoldDB" id="M5FNI6"/>
<proteinExistence type="predicted"/>
<gene>
    <name evidence="1" type="ORF">DACRYDRAFT_119207</name>
</gene>
<dbReference type="RefSeq" id="XP_040624408.1">
    <property type="nucleotide sequence ID" value="XM_040770741.1"/>
</dbReference>
<reference evidence="1 2" key="1">
    <citation type="journal article" date="2012" name="Science">
        <title>The Paleozoic origin of enzymatic lignin decomposition reconstructed from 31 fungal genomes.</title>
        <authorList>
            <person name="Floudas D."/>
            <person name="Binder M."/>
            <person name="Riley R."/>
            <person name="Barry K."/>
            <person name="Blanchette R.A."/>
            <person name="Henrissat B."/>
            <person name="Martinez A.T."/>
            <person name="Otillar R."/>
            <person name="Spatafora J.W."/>
            <person name="Yadav J.S."/>
            <person name="Aerts A."/>
            <person name="Benoit I."/>
            <person name="Boyd A."/>
            <person name="Carlson A."/>
            <person name="Copeland A."/>
            <person name="Coutinho P.M."/>
            <person name="de Vries R.P."/>
            <person name="Ferreira P."/>
            <person name="Findley K."/>
            <person name="Foster B."/>
            <person name="Gaskell J."/>
            <person name="Glotzer D."/>
            <person name="Gorecki P."/>
            <person name="Heitman J."/>
            <person name="Hesse C."/>
            <person name="Hori C."/>
            <person name="Igarashi K."/>
            <person name="Jurgens J.A."/>
            <person name="Kallen N."/>
            <person name="Kersten P."/>
            <person name="Kohler A."/>
            <person name="Kuees U."/>
            <person name="Kumar T.K.A."/>
            <person name="Kuo A."/>
            <person name="LaButti K."/>
            <person name="Larrondo L.F."/>
            <person name="Lindquist E."/>
            <person name="Ling A."/>
            <person name="Lombard V."/>
            <person name="Lucas S."/>
            <person name="Lundell T."/>
            <person name="Martin R."/>
            <person name="McLaughlin D.J."/>
            <person name="Morgenstern I."/>
            <person name="Morin E."/>
            <person name="Murat C."/>
            <person name="Nagy L.G."/>
            <person name="Nolan M."/>
            <person name="Ohm R.A."/>
            <person name="Patyshakuliyeva A."/>
            <person name="Rokas A."/>
            <person name="Ruiz-Duenas F.J."/>
            <person name="Sabat G."/>
            <person name="Salamov A."/>
            <person name="Samejima M."/>
            <person name="Schmutz J."/>
            <person name="Slot J.C."/>
            <person name="St John F."/>
            <person name="Stenlid J."/>
            <person name="Sun H."/>
            <person name="Sun S."/>
            <person name="Syed K."/>
            <person name="Tsang A."/>
            <person name="Wiebenga A."/>
            <person name="Young D."/>
            <person name="Pisabarro A."/>
            <person name="Eastwood D.C."/>
            <person name="Martin F."/>
            <person name="Cullen D."/>
            <person name="Grigoriev I.V."/>
            <person name="Hibbett D.S."/>
        </authorList>
    </citation>
    <scope>NUCLEOTIDE SEQUENCE [LARGE SCALE GENOMIC DNA]</scope>
    <source>
        <strain evidence="1 2">DJM-731 SS1</strain>
    </source>
</reference>
<evidence type="ECO:0000313" key="2">
    <source>
        <dbReference type="Proteomes" id="UP000030653"/>
    </source>
</evidence>
<organism evidence="1 2">
    <name type="scientific">Dacryopinax primogenitus (strain DJM 731)</name>
    <name type="common">Brown rot fungus</name>
    <dbReference type="NCBI Taxonomy" id="1858805"/>
    <lineage>
        <taxon>Eukaryota</taxon>
        <taxon>Fungi</taxon>
        <taxon>Dikarya</taxon>
        <taxon>Basidiomycota</taxon>
        <taxon>Agaricomycotina</taxon>
        <taxon>Dacrymycetes</taxon>
        <taxon>Dacrymycetales</taxon>
        <taxon>Dacrymycetaceae</taxon>
        <taxon>Dacryopinax</taxon>
    </lineage>
</organism>
<dbReference type="GeneID" id="63685803"/>
<evidence type="ECO:0000313" key="1">
    <source>
        <dbReference type="EMBL" id="EJT97510.1"/>
    </source>
</evidence>
<dbReference type="EMBL" id="JH795876">
    <property type="protein sequence ID" value="EJT97510.1"/>
    <property type="molecule type" value="Genomic_DNA"/>
</dbReference>
<keyword evidence="2" id="KW-1185">Reference proteome</keyword>
<sequence length="66" mass="7715">MTPLPLCISSSCSVSPLIACETRWGLSSCSRSFWPSSRARFWTCRTTRKRQVYHPQQCDSYFLNHR</sequence>
<protein>
    <submittedName>
        <fullName evidence="1">Uncharacterized protein</fullName>
    </submittedName>
</protein>
<dbReference type="HOGENOM" id="CLU_2831153_0_0_1"/>
<dbReference type="Proteomes" id="UP000030653">
    <property type="component" value="Unassembled WGS sequence"/>
</dbReference>